<comment type="caution">
    <text evidence="2">The sequence shown here is derived from an EMBL/GenBank/DDBJ whole genome shotgun (WGS) entry which is preliminary data.</text>
</comment>
<gene>
    <name evidence="2" type="ORF">UO65_5102</name>
</gene>
<dbReference type="EMBL" id="AYXG01000197">
    <property type="protein sequence ID" value="EWC59561.1"/>
    <property type="molecule type" value="Genomic_DNA"/>
</dbReference>
<evidence type="ECO:0000256" key="1">
    <source>
        <dbReference type="SAM" id="Phobius"/>
    </source>
</evidence>
<protein>
    <submittedName>
        <fullName evidence="2">Uncharacterized protein</fullName>
    </submittedName>
</protein>
<proteinExistence type="predicted"/>
<name>W7IT39_9PSEU</name>
<keyword evidence="1" id="KW-1133">Transmembrane helix</keyword>
<dbReference type="AlphaFoldDB" id="W7IT39"/>
<feature type="transmembrane region" description="Helical" evidence="1">
    <location>
        <begin position="24"/>
        <end position="43"/>
    </location>
</feature>
<dbReference type="Proteomes" id="UP000019277">
    <property type="component" value="Unassembled WGS sequence"/>
</dbReference>
<keyword evidence="1" id="KW-0472">Membrane</keyword>
<feature type="transmembrane region" description="Helical" evidence="1">
    <location>
        <begin position="49"/>
        <end position="69"/>
    </location>
</feature>
<evidence type="ECO:0000313" key="3">
    <source>
        <dbReference type="Proteomes" id="UP000019277"/>
    </source>
</evidence>
<keyword evidence="3" id="KW-1185">Reference proteome</keyword>
<accession>W7IT39</accession>
<reference evidence="2 3" key="1">
    <citation type="journal article" date="2014" name="Genome Announc.">
        <title>Draft Genome Sequence of the Antitrypanosomally Active Sponge-Associated Bacterium Actinokineospora sp. Strain EG49.</title>
        <authorList>
            <person name="Harjes J."/>
            <person name="Ryu T."/>
            <person name="Abdelmohsen U.R."/>
            <person name="Moitinho-Silva L."/>
            <person name="Horn H."/>
            <person name="Ravasi T."/>
            <person name="Hentschel U."/>
        </authorList>
    </citation>
    <scope>NUCLEOTIDE SEQUENCE [LARGE SCALE GENOMIC DNA]</scope>
    <source>
        <strain evidence="2 3">EG49</strain>
    </source>
</reference>
<evidence type="ECO:0000313" key="2">
    <source>
        <dbReference type="EMBL" id="EWC59561.1"/>
    </source>
</evidence>
<keyword evidence="1" id="KW-0812">Transmembrane</keyword>
<sequence length="174" mass="18576">MPGVGELFEAEVDRAAWRRTLRPWSAGGVAGVVVGVGLVVVGWPWPVLGWVVVGAVVLVVGAKVAGYVARRKRRATSLTVDRVGVRVPTGRGPVFLPWESLRSVVVDGVTLRFRVRPAITPGSPGVLGLHRRDAWPVASGPGLPVDTRLFTRELTEIVAAVRLYSGDCVRIADA</sequence>
<organism evidence="2 3">
    <name type="scientific">Actinokineospora spheciospongiae</name>
    <dbReference type="NCBI Taxonomy" id="909613"/>
    <lineage>
        <taxon>Bacteria</taxon>
        <taxon>Bacillati</taxon>
        <taxon>Actinomycetota</taxon>
        <taxon>Actinomycetes</taxon>
        <taxon>Pseudonocardiales</taxon>
        <taxon>Pseudonocardiaceae</taxon>
        <taxon>Actinokineospora</taxon>
    </lineage>
</organism>